<keyword evidence="3" id="KW-1185">Reference proteome</keyword>
<dbReference type="SUPFAM" id="SSF53098">
    <property type="entry name" value="Ribonuclease H-like"/>
    <property type="match status" value="1"/>
</dbReference>
<organism evidence="2 3">
    <name type="scientific">Rehmannia glutinosa</name>
    <name type="common">Chinese foxglove</name>
    <dbReference type="NCBI Taxonomy" id="99300"/>
    <lineage>
        <taxon>Eukaryota</taxon>
        <taxon>Viridiplantae</taxon>
        <taxon>Streptophyta</taxon>
        <taxon>Embryophyta</taxon>
        <taxon>Tracheophyta</taxon>
        <taxon>Spermatophyta</taxon>
        <taxon>Magnoliopsida</taxon>
        <taxon>eudicotyledons</taxon>
        <taxon>Gunneridae</taxon>
        <taxon>Pentapetalae</taxon>
        <taxon>asterids</taxon>
        <taxon>lamiids</taxon>
        <taxon>Lamiales</taxon>
        <taxon>Orobanchaceae</taxon>
        <taxon>Rehmannieae</taxon>
        <taxon>Rehmannia</taxon>
    </lineage>
</organism>
<dbReference type="InterPro" id="IPR002156">
    <property type="entry name" value="RNaseH_domain"/>
</dbReference>
<proteinExistence type="predicted"/>
<protein>
    <recommendedName>
        <fullName evidence="1">RNase H type-1 domain-containing protein</fullName>
    </recommendedName>
</protein>
<dbReference type="CDD" id="cd06222">
    <property type="entry name" value="RNase_H_like"/>
    <property type="match status" value="1"/>
</dbReference>
<evidence type="ECO:0000313" key="3">
    <source>
        <dbReference type="Proteomes" id="UP001318860"/>
    </source>
</evidence>
<dbReference type="PANTHER" id="PTHR47723">
    <property type="entry name" value="OS05G0353850 PROTEIN"/>
    <property type="match status" value="1"/>
</dbReference>
<dbReference type="InterPro" id="IPR053151">
    <property type="entry name" value="RNase_H-like"/>
</dbReference>
<dbReference type="InterPro" id="IPR012337">
    <property type="entry name" value="RNaseH-like_sf"/>
</dbReference>
<evidence type="ECO:0000313" key="2">
    <source>
        <dbReference type="EMBL" id="KAK6134046.1"/>
    </source>
</evidence>
<gene>
    <name evidence="2" type="ORF">DH2020_032225</name>
</gene>
<sequence length="315" mass="36058">MGMEMGIYDDEVKLGLFLGMNLRRHHVLTFGRCRLCWHGQDSTIHSLFFCPALKKIWKNQDWTYWLHFARFGSTLELCIWMQTNLAQEEFEAFATHTWLCWKERQRVIHGNGECSQIKMVEGAGKYLENFQKARLIHKNSSREVETEGLMKWIPPPKEKLRLDVDACVNFGKGLFGIGGVIRNWAGDPLLVFGKKIVNAGSILELELRAIKEGLEIACNAKVIPQFVASDSLLAIQAVIEDKEVGGYIEFWASKIKQILQSIGECSIFHVNRSANHMAHCIAKFASSSQLPFVWEHEDFPDWVKELVMLDSTQLN</sequence>
<reference evidence="2 3" key="1">
    <citation type="journal article" date="2021" name="Comput. Struct. Biotechnol. J.">
        <title>De novo genome assembly of the potent medicinal plant Rehmannia glutinosa using nanopore technology.</title>
        <authorList>
            <person name="Ma L."/>
            <person name="Dong C."/>
            <person name="Song C."/>
            <person name="Wang X."/>
            <person name="Zheng X."/>
            <person name="Niu Y."/>
            <person name="Chen S."/>
            <person name="Feng W."/>
        </authorList>
    </citation>
    <scope>NUCLEOTIDE SEQUENCE [LARGE SCALE GENOMIC DNA]</scope>
    <source>
        <strain evidence="2">DH-2019</strain>
    </source>
</reference>
<comment type="caution">
    <text evidence="2">The sequence shown here is derived from an EMBL/GenBank/DDBJ whole genome shotgun (WGS) entry which is preliminary data.</text>
</comment>
<dbReference type="Pfam" id="PF13456">
    <property type="entry name" value="RVT_3"/>
    <property type="match status" value="1"/>
</dbReference>
<dbReference type="InterPro" id="IPR036397">
    <property type="entry name" value="RNaseH_sf"/>
</dbReference>
<dbReference type="EMBL" id="JABTTQ020001182">
    <property type="protein sequence ID" value="KAK6134046.1"/>
    <property type="molecule type" value="Genomic_DNA"/>
</dbReference>
<name>A0ABR0VFZ5_REHGL</name>
<dbReference type="Proteomes" id="UP001318860">
    <property type="component" value="Unassembled WGS sequence"/>
</dbReference>
<dbReference type="InterPro" id="IPR044730">
    <property type="entry name" value="RNase_H-like_dom_plant"/>
</dbReference>
<dbReference type="PANTHER" id="PTHR47723:SF19">
    <property type="entry name" value="POLYNUCLEOTIDYL TRANSFERASE, RIBONUCLEASE H-LIKE SUPERFAMILY PROTEIN"/>
    <property type="match status" value="1"/>
</dbReference>
<evidence type="ECO:0000259" key="1">
    <source>
        <dbReference type="Pfam" id="PF13456"/>
    </source>
</evidence>
<dbReference type="Gene3D" id="3.30.420.10">
    <property type="entry name" value="Ribonuclease H-like superfamily/Ribonuclease H"/>
    <property type="match status" value="1"/>
</dbReference>
<feature type="domain" description="RNase H type-1" evidence="1">
    <location>
        <begin position="164"/>
        <end position="285"/>
    </location>
</feature>
<accession>A0ABR0VFZ5</accession>